<dbReference type="SUPFAM" id="SSF63380">
    <property type="entry name" value="Riboflavin synthase domain-like"/>
    <property type="match status" value="1"/>
</dbReference>
<feature type="domain" description="FAD-binding FR-type" evidence="9">
    <location>
        <begin position="297"/>
        <end position="424"/>
    </location>
</feature>
<evidence type="ECO:0000256" key="7">
    <source>
        <dbReference type="SAM" id="MobiDB-lite"/>
    </source>
</evidence>
<keyword evidence="5" id="KW-0406">Ion transport</keyword>
<dbReference type="EMBL" id="JAABOA010000630">
    <property type="protein sequence ID" value="KAF9583667.1"/>
    <property type="molecule type" value="Genomic_DNA"/>
</dbReference>
<evidence type="ECO:0000256" key="1">
    <source>
        <dbReference type="ARBA" id="ARBA00004141"/>
    </source>
</evidence>
<keyword evidence="11" id="KW-1185">Reference proteome</keyword>
<protein>
    <recommendedName>
        <fullName evidence="9">FAD-binding FR-type domain-containing protein</fullName>
    </recommendedName>
</protein>
<dbReference type="Proteomes" id="UP000780801">
    <property type="component" value="Unassembled WGS sequence"/>
</dbReference>
<comment type="caution">
    <text evidence="10">The sequence shown here is derived from an EMBL/GenBank/DDBJ whole genome shotgun (WGS) entry which is preliminary data.</text>
</comment>
<feature type="transmembrane region" description="Helical" evidence="8">
    <location>
        <begin position="227"/>
        <end position="244"/>
    </location>
</feature>
<evidence type="ECO:0000259" key="9">
    <source>
        <dbReference type="PROSITE" id="PS51384"/>
    </source>
</evidence>
<evidence type="ECO:0000256" key="5">
    <source>
        <dbReference type="ARBA" id="ARBA00023065"/>
    </source>
</evidence>
<keyword evidence="2 8" id="KW-0812">Transmembrane</keyword>
<evidence type="ECO:0000256" key="6">
    <source>
        <dbReference type="ARBA" id="ARBA00023136"/>
    </source>
</evidence>
<dbReference type="InterPro" id="IPR050369">
    <property type="entry name" value="RBOH/FRE"/>
</dbReference>
<accession>A0A9P6FY97</accession>
<dbReference type="AlphaFoldDB" id="A0A9P6FY97"/>
<evidence type="ECO:0000256" key="2">
    <source>
        <dbReference type="ARBA" id="ARBA00022692"/>
    </source>
</evidence>
<feature type="transmembrane region" description="Helical" evidence="8">
    <location>
        <begin position="251"/>
        <end position="272"/>
    </location>
</feature>
<feature type="transmembrane region" description="Helical" evidence="8">
    <location>
        <begin position="652"/>
        <end position="681"/>
    </location>
</feature>
<proteinExistence type="predicted"/>
<dbReference type="PANTHER" id="PTHR11972:SF69">
    <property type="entry name" value="FERRIC REDUCTION OXIDASE 6-RELATED"/>
    <property type="match status" value="1"/>
</dbReference>
<dbReference type="PROSITE" id="PS51384">
    <property type="entry name" value="FAD_FR"/>
    <property type="match status" value="1"/>
</dbReference>
<comment type="subcellular location">
    <subcellularLocation>
        <location evidence="1">Membrane</location>
        <topology evidence="1">Multi-pass membrane protein</topology>
    </subcellularLocation>
</comment>
<evidence type="ECO:0000256" key="3">
    <source>
        <dbReference type="ARBA" id="ARBA00022989"/>
    </source>
</evidence>
<keyword evidence="3 8" id="KW-1133">Transmembrane helix</keyword>
<dbReference type="OrthoDB" id="10006946at2759"/>
<evidence type="ECO:0000256" key="4">
    <source>
        <dbReference type="ARBA" id="ARBA00023002"/>
    </source>
</evidence>
<evidence type="ECO:0000313" key="11">
    <source>
        <dbReference type="Proteomes" id="UP000780801"/>
    </source>
</evidence>
<evidence type="ECO:0000313" key="10">
    <source>
        <dbReference type="EMBL" id="KAF9583667.1"/>
    </source>
</evidence>
<feature type="transmembrane region" description="Helical" evidence="8">
    <location>
        <begin position="104"/>
        <end position="127"/>
    </location>
</feature>
<evidence type="ECO:0000256" key="8">
    <source>
        <dbReference type="SAM" id="Phobius"/>
    </source>
</evidence>
<organism evidence="10 11">
    <name type="scientific">Lunasporangiospora selenospora</name>
    <dbReference type="NCBI Taxonomy" id="979761"/>
    <lineage>
        <taxon>Eukaryota</taxon>
        <taxon>Fungi</taxon>
        <taxon>Fungi incertae sedis</taxon>
        <taxon>Mucoromycota</taxon>
        <taxon>Mortierellomycotina</taxon>
        <taxon>Mortierellomycetes</taxon>
        <taxon>Mortierellales</taxon>
        <taxon>Mortierellaceae</taxon>
        <taxon>Lunasporangiospora</taxon>
    </lineage>
</organism>
<dbReference type="InterPro" id="IPR017938">
    <property type="entry name" value="Riboflavin_synthase-like_b-brl"/>
</dbReference>
<dbReference type="GO" id="GO:0006811">
    <property type="term" value="P:monoatomic ion transport"/>
    <property type="evidence" value="ECO:0007669"/>
    <property type="project" value="UniProtKB-KW"/>
</dbReference>
<keyword evidence="5" id="KW-0813">Transport</keyword>
<dbReference type="GO" id="GO:0005886">
    <property type="term" value="C:plasma membrane"/>
    <property type="evidence" value="ECO:0007669"/>
    <property type="project" value="TreeGrafter"/>
</dbReference>
<dbReference type="InterPro" id="IPR017927">
    <property type="entry name" value="FAD-bd_FR_type"/>
</dbReference>
<feature type="region of interest" description="Disordered" evidence="7">
    <location>
        <begin position="693"/>
        <end position="725"/>
    </location>
</feature>
<dbReference type="PANTHER" id="PTHR11972">
    <property type="entry name" value="NADPH OXIDASE"/>
    <property type="match status" value="1"/>
</dbReference>
<feature type="transmembrane region" description="Helical" evidence="8">
    <location>
        <begin position="614"/>
        <end position="632"/>
    </location>
</feature>
<gene>
    <name evidence="10" type="ORF">BGW38_008901</name>
</gene>
<feature type="compositionally biased region" description="Basic and acidic residues" evidence="7">
    <location>
        <begin position="701"/>
        <end position="721"/>
    </location>
</feature>
<feature type="transmembrane region" description="Helical" evidence="8">
    <location>
        <begin position="42"/>
        <end position="65"/>
    </location>
</feature>
<feature type="transmembrane region" description="Helical" evidence="8">
    <location>
        <begin position="139"/>
        <end position="164"/>
    </location>
</feature>
<sequence>MVALSNIIIGICLGLFVGWAFADYFKLWQVREPVNDSYNADIYLSLTCLLPILLGHFITIWGNYFRAQSVFQKSIRKITQPSDIKYRTAFWERHDPYLGYTYKFWGLTSVVVIMNLYRFILTAILSHPVYVERFGAKVAVLRAIVFGAGQCVLLDSSIILFLILRRSMLHAIGYTYPEIIPLHRWVGISIIWWGTVHMWFYCAYLIMVGRLQIDIAFTDTGRGTRNMPGVLIWIALVLLGLFALPKVRRLMYPVFIYSHRVGAFVFFAGLIMHYPSFMMWYYLLPSFVLFFIDRFVPRMIQARSIHPEAICTLNPDADIIQMRFTSHEPMKPYYPGDYVKVQVPGLGNVSHPFTVASYWPEDPYSITLFMRVLTGAAITTFMALIKAIAAQIASSSEPLRMQVYLICTFRTRSELHAYGSFLHQITRDPRFTSWLHVEIYVSRPDKVQTLLGTHAHLVKSDTQVPGNTRKTKVRRFASLRQTGSRLTRVLSGKTLIEVTPPTENEKLASEVAVVIPPPTLQFSQVEEPMEAMSEVSLYGSNSSVTTKTLQISQEEKNVSENSPGPIDIPGMAPRTRNLESLAQKNNMTYQNCPLLTFEEASASSVSKRLAKMDLVASAILVLVPLAIFYGLRVIHWEGYPRWCPLTTNIDRWTIFICYWAYSVIPPVIQSMAMLILGYSGIWVARKAHLRRDYTKNSSDPETGRPKLGETEEGVEKQHADDGNWDEGDVVYSQGRMDVHKVLKSLTEIGVGSKDKGQVAVLVGGPDGFLNMIEQQVKKTDWDVILHRETWAP</sequence>
<dbReference type="InterPro" id="IPR013130">
    <property type="entry name" value="Fe3_Rdtase_TM_dom"/>
</dbReference>
<name>A0A9P6FY97_9FUNG</name>
<keyword evidence="4" id="KW-0560">Oxidoreductase</keyword>
<feature type="transmembrane region" description="Helical" evidence="8">
    <location>
        <begin position="185"/>
        <end position="207"/>
    </location>
</feature>
<keyword evidence="6 8" id="KW-0472">Membrane</keyword>
<dbReference type="GO" id="GO:0016491">
    <property type="term" value="F:oxidoreductase activity"/>
    <property type="evidence" value="ECO:0007669"/>
    <property type="project" value="UniProtKB-KW"/>
</dbReference>
<reference evidence="10" key="1">
    <citation type="journal article" date="2020" name="Fungal Divers.">
        <title>Resolving the Mortierellaceae phylogeny through synthesis of multi-gene phylogenetics and phylogenomics.</title>
        <authorList>
            <person name="Vandepol N."/>
            <person name="Liber J."/>
            <person name="Desiro A."/>
            <person name="Na H."/>
            <person name="Kennedy M."/>
            <person name="Barry K."/>
            <person name="Grigoriev I.V."/>
            <person name="Miller A.N."/>
            <person name="O'Donnell K."/>
            <person name="Stajich J.E."/>
            <person name="Bonito G."/>
        </authorList>
    </citation>
    <scope>NUCLEOTIDE SEQUENCE</scope>
    <source>
        <strain evidence="10">KOD1015</strain>
    </source>
</reference>
<dbReference type="Pfam" id="PF01794">
    <property type="entry name" value="Ferric_reduct"/>
    <property type="match status" value="1"/>
</dbReference>